<keyword evidence="2" id="KW-1185">Reference proteome</keyword>
<evidence type="ECO:0000313" key="2">
    <source>
        <dbReference type="Proteomes" id="UP000035680"/>
    </source>
</evidence>
<reference evidence="2" key="1">
    <citation type="submission" date="2014-07" db="EMBL/GenBank/DDBJ databases">
        <authorList>
            <person name="Martin A.A"/>
            <person name="De Silva N."/>
        </authorList>
    </citation>
    <scope>NUCLEOTIDE SEQUENCE</scope>
</reference>
<keyword evidence="1" id="KW-1133">Transmembrane helix</keyword>
<keyword evidence="1" id="KW-0812">Transmembrane</keyword>
<sequence>MDIFTLQFQDKVIYIHVTMKVTAMNFIVVTIEFMVFELAYNINGQHNNDNGTHTNREHGGNLPSYYYNDNIYYGECSKENYFRGDKYYDKEYYV</sequence>
<evidence type="ECO:0000313" key="3">
    <source>
        <dbReference type="WBParaSite" id="SVE_0342400.1"/>
    </source>
</evidence>
<protein>
    <submittedName>
        <fullName evidence="3">Uncharacterized protein</fullName>
    </submittedName>
</protein>
<feature type="transmembrane region" description="Helical" evidence="1">
    <location>
        <begin position="12"/>
        <end position="36"/>
    </location>
</feature>
<keyword evidence="1" id="KW-0472">Membrane</keyword>
<organism evidence="2 3">
    <name type="scientific">Strongyloides venezuelensis</name>
    <name type="common">Threadworm</name>
    <dbReference type="NCBI Taxonomy" id="75913"/>
    <lineage>
        <taxon>Eukaryota</taxon>
        <taxon>Metazoa</taxon>
        <taxon>Ecdysozoa</taxon>
        <taxon>Nematoda</taxon>
        <taxon>Chromadorea</taxon>
        <taxon>Rhabditida</taxon>
        <taxon>Tylenchina</taxon>
        <taxon>Panagrolaimomorpha</taxon>
        <taxon>Strongyloidoidea</taxon>
        <taxon>Strongyloididae</taxon>
        <taxon>Strongyloides</taxon>
    </lineage>
</organism>
<proteinExistence type="predicted"/>
<dbReference type="AlphaFoldDB" id="A0A0K0F3P0"/>
<dbReference type="Proteomes" id="UP000035680">
    <property type="component" value="Unassembled WGS sequence"/>
</dbReference>
<dbReference type="WBParaSite" id="SVE_0342400.1">
    <property type="protein sequence ID" value="SVE_0342400.1"/>
    <property type="gene ID" value="SVE_0342400"/>
</dbReference>
<evidence type="ECO:0000256" key="1">
    <source>
        <dbReference type="SAM" id="Phobius"/>
    </source>
</evidence>
<name>A0A0K0F3P0_STRVS</name>
<reference evidence="3" key="2">
    <citation type="submission" date="2015-08" db="UniProtKB">
        <authorList>
            <consortium name="WormBaseParasite"/>
        </authorList>
    </citation>
    <scope>IDENTIFICATION</scope>
</reference>
<accession>A0A0K0F3P0</accession>